<keyword evidence="2" id="KW-1185">Reference proteome</keyword>
<reference evidence="1 2" key="1">
    <citation type="submission" date="2019-02" db="EMBL/GenBank/DDBJ databases">
        <title>Deep-cultivation of Planctomycetes and their phenomic and genomic characterization uncovers novel biology.</title>
        <authorList>
            <person name="Wiegand S."/>
            <person name="Jogler M."/>
            <person name="Boedeker C."/>
            <person name="Pinto D."/>
            <person name="Vollmers J."/>
            <person name="Rivas-Marin E."/>
            <person name="Kohn T."/>
            <person name="Peeters S.H."/>
            <person name="Heuer A."/>
            <person name="Rast P."/>
            <person name="Oberbeckmann S."/>
            <person name="Bunk B."/>
            <person name="Jeske O."/>
            <person name="Meyerdierks A."/>
            <person name="Storesund J.E."/>
            <person name="Kallscheuer N."/>
            <person name="Luecker S."/>
            <person name="Lage O.M."/>
            <person name="Pohl T."/>
            <person name="Merkel B.J."/>
            <person name="Hornburger P."/>
            <person name="Mueller R.-W."/>
            <person name="Bruemmer F."/>
            <person name="Labrenz M."/>
            <person name="Spormann A.M."/>
            <person name="Op Den Camp H."/>
            <person name="Overmann J."/>
            <person name="Amann R."/>
            <person name="Jetten M.S.M."/>
            <person name="Mascher T."/>
            <person name="Medema M.H."/>
            <person name="Devos D.P."/>
            <person name="Kaster A.-K."/>
            <person name="Ovreas L."/>
            <person name="Rohde M."/>
            <person name="Galperin M.Y."/>
            <person name="Jogler C."/>
        </authorList>
    </citation>
    <scope>NUCLEOTIDE SEQUENCE [LARGE SCALE GENOMIC DNA]</scope>
    <source>
        <strain evidence="1 2">CA13</strain>
    </source>
</reference>
<organism evidence="1 2">
    <name type="scientific">Novipirellula herctigrandis</name>
    <dbReference type="NCBI Taxonomy" id="2527986"/>
    <lineage>
        <taxon>Bacteria</taxon>
        <taxon>Pseudomonadati</taxon>
        <taxon>Planctomycetota</taxon>
        <taxon>Planctomycetia</taxon>
        <taxon>Pirellulales</taxon>
        <taxon>Pirellulaceae</taxon>
        <taxon>Novipirellula</taxon>
    </lineage>
</organism>
<evidence type="ECO:0000313" key="1">
    <source>
        <dbReference type="EMBL" id="TWT80440.1"/>
    </source>
</evidence>
<evidence type="ECO:0000313" key="2">
    <source>
        <dbReference type="Proteomes" id="UP000315010"/>
    </source>
</evidence>
<accession>A0A5C5YZR9</accession>
<dbReference type="EMBL" id="SJPJ01000001">
    <property type="protein sequence ID" value="TWT80440.1"/>
    <property type="molecule type" value="Genomic_DNA"/>
</dbReference>
<name>A0A5C5YZR9_9BACT</name>
<sequence>MREPGTLQKVSPHKVIHNGRLTALLQKSGKPLRNMRFRPTLIKACALRNTQTSYLSNDDEIGQSDEDAVDKQKASFGSKRRKLSSINWPSNHLSTTACRLWMHRHFVR</sequence>
<proteinExistence type="predicted"/>
<gene>
    <name evidence="1" type="ORF">CA13_18570</name>
</gene>
<dbReference type="AlphaFoldDB" id="A0A5C5YZR9"/>
<comment type="caution">
    <text evidence="1">The sequence shown here is derived from an EMBL/GenBank/DDBJ whole genome shotgun (WGS) entry which is preliminary data.</text>
</comment>
<dbReference type="Proteomes" id="UP000315010">
    <property type="component" value="Unassembled WGS sequence"/>
</dbReference>
<protein>
    <submittedName>
        <fullName evidence="1">Uncharacterized protein</fullName>
    </submittedName>
</protein>